<feature type="region of interest" description="Disordered" evidence="1">
    <location>
        <begin position="1"/>
        <end position="48"/>
    </location>
</feature>
<dbReference type="EMBL" id="CADCUX010000486">
    <property type="protein sequence ID" value="CAA9425252.1"/>
    <property type="molecule type" value="Genomic_DNA"/>
</dbReference>
<organism evidence="2">
    <name type="scientific">uncultured Ramlibacter sp</name>
    <dbReference type="NCBI Taxonomy" id="260755"/>
    <lineage>
        <taxon>Bacteria</taxon>
        <taxon>Pseudomonadati</taxon>
        <taxon>Pseudomonadota</taxon>
        <taxon>Betaproteobacteria</taxon>
        <taxon>Burkholderiales</taxon>
        <taxon>Comamonadaceae</taxon>
        <taxon>Ramlibacter</taxon>
        <taxon>environmental samples</taxon>
    </lineage>
</organism>
<gene>
    <name evidence="2" type="ORF">AVDCRST_MAG51-2298</name>
</gene>
<proteinExistence type="predicted"/>
<dbReference type="EC" id="3.5.1.108" evidence="2"/>
<feature type="non-terminal residue" evidence="2">
    <location>
        <position position="1"/>
    </location>
</feature>
<name>A0A6J4PUX8_9BURK</name>
<feature type="non-terminal residue" evidence="2">
    <location>
        <position position="102"/>
    </location>
</feature>
<evidence type="ECO:0000313" key="2">
    <source>
        <dbReference type="EMBL" id="CAA9425252.1"/>
    </source>
</evidence>
<feature type="compositionally biased region" description="Basic and acidic residues" evidence="1">
    <location>
        <begin position="34"/>
        <end position="43"/>
    </location>
</feature>
<reference evidence="2" key="1">
    <citation type="submission" date="2020-02" db="EMBL/GenBank/DDBJ databases">
        <authorList>
            <person name="Meier V. D."/>
        </authorList>
    </citation>
    <scope>NUCLEOTIDE SEQUENCE</scope>
    <source>
        <strain evidence="2">AVDCRST_MAG51</strain>
    </source>
</reference>
<dbReference type="AlphaFoldDB" id="A0A6J4PUX8"/>
<feature type="region of interest" description="Disordered" evidence="1">
    <location>
        <begin position="78"/>
        <end position="102"/>
    </location>
</feature>
<evidence type="ECO:0000256" key="1">
    <source>
        <dbReference type="SAM" id="MobiDB-lite"/>
    </source>
</evidence>
<accession>A0A6J4PUX8</accession>
<sequence>QRPGPGRRHGQRHRDGRLPRAQRRRPALRRRVRQAQDPRRDGRPVPAGQAAARGLRCLPFRPCVEQQAAACAARPARRVGGRHLPGRAEGSRRLRAAGTRLV</sequence>
<dbReference type="GO" id="GO:0103117">
    <property type="term" value="F:UDP-3-O-acyl-N-acetylglucosamine deacetylase activity"/>
    <property type="evidence" value="ECO:0007669"/>
    <property type="project" value="UniProtKB-EC"/>
</dbReference>
<keyword evidence="2" id="KW-0378">Hydrolase</keyword>
<protein>
    <submittedName>
        <fullName evidence="2">UDP-3-O-[3-hydroxymyristoyl] N-acetylglucosamine deacetylase</fullName>
        <ecNumber evidence="2">3.5.1.108</ecNumber>
    </submittedName>
</protein>
<feature type="compositionally biased region" description="Basic residues" evidence="1">
    <location>
        <begin position="1"/>
        <end position="33"/>
    </location>
</feature>